<dbReference type="EMBL" id="LBFC01000006">
    <property type="protein sequence ID" value="ONN27806.1"/>
    <property type="molecule type" value="Genomic_DNA"/>
</dbReference>
<feature type="domain" description="HD" evidence="7">
    <location>
        <begin position="24"/>
        <end position="135"/>
    </location>
</feature>
<sequence length="196" mass="22818">MITNYDLDEVNKIVQILVNKERLPHVLGTAKFASTLAKIHGLDTRIAEFLGYIHDVFRDLPEEKLLKMSKAYGIDITLEDRMHPILLHGKIAAEYIKFRFKIVDEDILNAVRYHTSGFKSFGVYGKLLFLADSLEETRNYPKVSYLREVAYKDLNMAFFEVMKNKIMYALSRNLFILKESVECWNYLISKRKGGLK</sequence>
<organism evidence="8 9">
    <name type="scientific">Thermosipho affectus</name>
    <dbReference type="NCBI Taxonomy" id="660294"/>
    <lineage>
        <taxon>Bacteria</taxon>
        <taxon>Thermotogati</taxon>
        <taxon>Thermotogota</taxon>
        <taxon>Thermotogae</taxon>
        <taxon>Thermotogales</taxon>
        <taxon>Fervidobacteriaceae</taxon>
        <taxon>Thermosipho</taxon>
    </lineage>
</organism>
<keyword evidence="4" id="KW-0378">Hydrolase</keyword>
<dbReference type="SUPFAM" id="SSF109604">
    <property type="entry name" value="HD-domain/PDEase-like"/>
    <property type="match status" value="1"/>
</dbReference>
<dbReference type="InterPro" id="IPR051094">
    <property type="entry name" value="Diverse_Catalytic_Enzymes"/>
</dbReference>
<dbReference type="PANTHER" id="PTHR35795">
    <property type="entry name" value="SLR1885 PROTEIN"/>
    <property type="match status" value="1"/>
</dbReference>
<comment type="catalytic activity">
    <reaction evidence="6">
        <text>P(1),P(4)-bis(5'-adenosyl) tetraphosphate + H2O = 2 ADP + 2 H(+)</text>
        <dbReference type="Rhea" id="RHEA:24252"/>
        <dbReference type="ChEBI" id="CHEBI:15377"/>
        <dbReference type="ChEBI" id="CHEBI:15378"/>
        <dbReference type="ChEBI" id="CHEBI:58141"/>
        <dbReference type="ChEBI" id="CHEBI:456216"/>
        <dbReference type="EC" id="3.6.1.41"/>
    </reaction>
</comment>
<evidence type="ECO:0000313" key="9">
    <source>
        <dbReference type="Proteomes" id="UP000242616"/>
    </source>
</evidence>
<gene>
    <name evidence="8" type="ORF">XJ44_02235</name>
</gene>
<dbReference type="EC" id="3.6.1.41" evidence="1"/>
<dbReference type="InterPro" id="IPR005249">
    <property type="entry name" value="YqeK"/>
</dbReference>
<evidence type="ECO:0000259" key="7">
    <source>
        <dbReference type="Pfam" id="PF01966"/>
    </source>
</evidence>
<keyword evidence="9" id="KW-1185">Reference proteome</keyword>
<name>A0ABX3IKW9_9BACT</name>
<keyword evidence="2" id="KW-0479">Metal-binding</keyword>
<evidence type="ECO:0000256" key="1">
    <source>
        <dbReference type="ARBA" id="ARBA00012506"/>
    </source>
</evidence>
<evidence type="ECO:0000256" key="4">
    <source>
        <dbReference type="ARBA" id="ARBA00022801"/>
    </source>
</evidence>
<protein>
    <recommendedName>
        <fullName evidence="1">bis(5'-nucleosyl)-tetraphosphatase (symmetrical)</fullName>
        <ecNumber evidence="1">3.6.1.41</ecNumber>
    </recommendedName>
</protein>
<accession>A0ABX3IKW9</accession>
<keyword evidence="3" id="KW-0547">Nucleotide-binding</keyword>
<keyword evidence="5" id="KW-0408">Iron</keyword>
<reference evidence="8 9" key="1">
    <citation type="submission" date="2015-06" db="EMBL/GenBank/DDBJ databases">
        <title>Genome sequencing of Thermotogales isolates from hydrothermal vents.</title>
        <authorList>
            <person name="Haverkamp T.H."/>
            <person name="Kublanov I.V."/>
            <person name="Nesbo C.L."/>
        </authorList>
    </citation>
    <scope>NUCLEOTIDE SEQUENCE [LARGE SCALE GENOMIC DNA]</scope>
    <source>
        <strain evidence="9">ik275mar</strain>
    </source>
</reference>
<proteinExistence type="predicted"/>
<evidence type="ECO:0000256" key="5">
    <source>
        <dbReference type="ARBA" id="ARBA00023004"/>
    </source>
</evidence>
<dbReference type="InterPro" id="IPR003607">
    <property type="entry name" value="HD/PDEase_dom"/>
</dbReference>
<dbReference type="InterPro" id="IPR006674">
    <property type="entry name" value="HD_domain"/>
</dbReference>
<dbReference type="CDD" id="cd00077">
    <property type="entry name" value="HDc"/>
    <property type="match status" value="1"/>
</dbReference>
<dbReference type="Gene3D" id="1.10.3210.10">
    <property type="entry name" value="Hypothetical protein af1432"/>
    <property type="match status" value="1"/>
</dbReference>
<evidence type="ECO:0000313" key="8">
    <source>
        <dbReference type="EMBL" id="ONN27806.1"/>
    </source>
</evidence>
<evidence type="ECO:0000256" key="3">
    <source>
        <dbReference type="ARBA" id="ARBA00022741"/>
    </source>
</evidence>
<dbReference type="RefSeq" id="WP_077197922.1">
    <property type="nucleotide sequence ID" value="NZ_LBFC01000006.1"/>
</dbReference>
<comment type="caution">
    <text evidence="8">The sequence shown here is derived from an EMBL/GenBank/DDBJ whole genome shotgun (WGS) entry which is preliminary data.</text>
</comment>
<evidence type="ECO:0000256" key="2">
    <source>
        <dbReference type="ARBA" id="ARBA00022723"/>
    </source>
</evidence>
<dbReference type="Proteomes" id="UP000242616">
    <property type="component" value="Unassembled WGS sequence"/>
</dbReference>
<dbReference type="NCBIfam" id="TIGR00488">
    <property type="entry name" value="bis(5'-nucleosyl)-tetraphosphatase (symmetrical) YqeK"/>
    <property type="match status" value="1"/>
</dbReference>
<dbReference type="PANTHER" id="PTHR35795:SF1">
    <property type="entry name" value="BIS(5'-NUCLEOSYL)-TETRAPHOSPHATASE, SYMMETRICAL"/>
    <property type="match status" value="1"/>
</dbReference>
<dbReference type="Pfam" id="PF01966">
    <property type="entry name" value="HD"/>
    <property type="match status" value="1"/>
</dbReference>
<evidence type="ECO:0000256" key="6">
    <source>
        <dbReference type="ARBA" id="ARBA00049417"/>
    </source>
</evidence>